<dbReference type="CDD" id="cd06223">
    <property type="entry name" value="PRTases_typeI"/>
    <property type="match status" value="1"/>
</dbReference>
<dbReference type="InterPro" id="IPR029057">
    <property type="entry name" value="PRTase-like"/>
</dbReference>
<keyword evidence="3" id="KW-0808">Transferase</keyword>
<dbReference type="AlphaFoldDB" id="H6L2C8"/>
<dbReference type="PANTHER" id="PTHR47505:SF1">
    <property type="entry name" value="DNA UTILIZATION PROTEIN YHGH"/>
    <property type="match status" value="1"/>
</dbReference>
<keyword evidence="3" id="KW-0328">Glycosyltransferase</keyword>
<gene>
    <name evidence="3" type="ordered locus">SGRA_2035</name>
</gene>
<evidence type="ECO:0000313" key="3">
    <source>
        <dbReference type="EMBL" id="AFC24766.1"/>
    </source>
</evidence>
<evidence type="ECO:0000256" key="1">
    <source>
        <dbReference type="ARBA" id="ARBA00008007"/>
    </source>
</evidence>
<evidence type="ECO:0000313" key="4">
    <source>
        <dbReference type="Proteomes" id="UP000007519"/>
    </source>
</evidence>
<dbReference type="EMBL" id="CP002831">
    <property type="protein sequence ID" value="AFC24766.1"/>
    <property type="molecule type" value="Genomic_DNA"/>
</dbReference>
<feature type="domain" description="Phosphoribosyltransferase" evidence="2">
    <location>
        <begin position="132"/>
        <end position="219"/>
    </location>
</feature>
<organism evidence="3 4">
    <name type="scientific">Saprospira grandis (strain Lewin)</name>
    <dbReference type="NCBI Taxonomy" id="984262"/>
    <lineage>
        <taxon>Bacteria</taxon>
        <taxon>Pseudomonadati</taxon>
        <taxon>Bacteroidota</taxon>
        <taxon>Saprospiria</taxon>
        <taxon>Saprospirales</taxon>
        <taxon>Saprospiraceae</taxon>
        <taxon>Saprospira</taxon>
    </lineage>
</organism>
<dbReference type="Proteomes" id="UP000007519">
    <property type="component" value="Chromosome"/>
</dbReference>
<name>H6L2C8_SAPGL</name>
<dbReference type="SUPFAM" id="SSF53271">
    <property type="entry name" value="PRTase-like"/>
    <property type="match status" value="1"/>
</dbReference>
<keyword evidence="4" id="KW-1185">Reference proteome</keyword>
<protein>
    <submittedName>
        <fullName evidence="3">Phosphoribosyltransferase</fullName>
    </submittedName>
</protein>
<dbReference type="GO" id="GO:0016757">
    <property type="term" value="F:glycosyltransferase activity"/>
    <property type="evidence" value="ECO:0007669"/>
    <property type="project" value="UniProtKB-KW"/>
</dbReference>
<dbReference type="OrthoDB" id="9779910at2"/>
<comment type="similarity">
    <text evidence="1">Belongs to the ComF/GntX family.</text>
</comment>
<proteinExistence type="inferred from homology"/>
<dbReference type="KEGG" id="sgn:SGRA_2035"/>
<reference evidence="3 4" key="1">
    <citation type="journal article" date="2012" name="Stand. Genomic Sci.">
        <title>Complete genome sequencing and analysis of Saprospira grandis str. Lewin, a predatory marine bacterium.</title>
        <authorList>
            <person name="Saw J.H."/>
            <person name="Yuryev A."/>
            <person name="Kanbe M."/>
            <person name="Hou S."/>
            <person name="Young A.G."/>
            <person name="Aizawa S."/>
            <person name="Alam M."/>
        </authorList>
    </citation>
    <scope>NUCLEOTIDE SEQUENCE [LARGE SCALE GENOMIC DNA]</scope>
    <source>
        <strain evidence="3 4">Lewin</strain>
    </source>
</reference>
<dbReference type="Pfam" id="PF00156">
    <property type="entry name" value="Pribosyltran"/>
    <property type="match status" value="1"/>
</dbReference>
<evidence type="ECO:0000259" key="2">
    <source>
        <dbReference type="Pfam" id="PF00156"/>
    </source>
</evidence>
<dbReference type="PANTHER" id="PTHR47505">
    <property type="entry name" value="DNA UTILIZATION PROTEIN YHGH"/>
    <property type="match status" value="1"/>
</dbReference>
<dbReference type="InterPro" id="IPR000836">
    <property type="entry name" value="PRTase_dom"/>
</dbReference>
<dbReference type="Gene3D" id="3.40.50.2020">
    <property type="match status" value="1"/>
</dbReference>
<dbReference type="eggNOG" id="COG1040">
    <property type="taxonomic scope" value="Bacteria"/>
</dbReference>
<dbReference type="RefSeq" id="WP_015692386.1">
    <property type="nucleotide sequence ID" value="NC_016940.1"/>
</dbReference>
<dbReference type="HOGENOM" id="CLU_054549_1_0_10"/>
<sequence length="226" mass="26068">MLEPLLQLFYPRLCLACQRQPLQRQQRALCTSCQYKIKPTNYHLFEENPVAERFWGRLPISRASTAYHFVKGGILQRLIHELKYGHRPEIGEELGRSYGRLLAEEPFWKSVDYIIPVPLHPKKRHQRGYNQAARWASGLSESLGVPWSEKFLLRASYTESQTRKSREERFANVSDAFVLRQADKLRHKHIMLVDDVMTTGATIEACAKHLLKAQISLSVVCIALAP</sequence>
<dbReference type="STRING" id="984262.SGRA_2035"/>
<accession>H6L2C8</accession>
<dbReference type="InterPro" id="IPR051910">
    <property type="entry name" value="ComF/GntX_DNA_util-trans"/>
</dbReference>